<gene>
    <name evidence="1" type="primary">METTL21D</name>
    <name evidence="1" type="ORF">BGZ65_012598</name>
</gene>
<evidence type="ECO:0000313" key="1">
    <source>
        <dbReference type="EMBL" id="KAF9984791.1"/>
    </source>
</evidence>
<sequence length="263" mass="28888">MDHITLASRDYEFNDHSIKALEIDEDPSGLLRGGVGSTIWDAGIVLAKFLERSNVLALAVATAAADSNTTVNVLELGAGTGIVGLAVARMLSAKNRMARIVLTDKDNVVLLLQRNVEKNRSNGVDIEARVLDWEAVSGIKVAASLPAADGARTQLESVSSSSIDPAVTDNHELLDTEWDLVILSDCIWVPALYPPLIGTINTIIKSDRTELVIAFEKRSFAEEMEFFAMLGKTFRFSDIKPKDQDADYQSEDIYLFKCQRRTQ</sequence>
<evidence type="ECO:0000313" key="2">
    <source>
        <dbReference type="Proteomes" id="UP000749646"/>
    </source>
</evidence>
<protein>
    <submittedName>
        <fullName evidence="1">Methyltransferase-like protein 21D</fullName>
    </submittedName>
</protein>
<comment type="caution">
    <text evidence="1">The sequence shown here is derived from an EMBL/GenBank/DDBJ whole genome shotgun (WGS) entry which is preliminary data.</text>
</comment>
<dbReference type="PANTHER" id="PTHR14614">
    <property type="entry name" value="HEPATOCELLULAR CARCINOMA-ASSOCIATED ANTIGEN"/>
    <property type="match status" value="1"/>
</dbReference>
<keyword evidence="1" id="KW-0489">Methyltransferase</keyword>
<dbReference type="InterPro" id="IPR029063">
    <property type="entry name" value="SAM-dependent_MTases_sf"/>
</dbReference>
<name>A0A9P6MAG1_9FUNG</name>
<dbReference type="OrthoDB" id="407325at2759"/>
<dbReference type="InterPro" id="IPR019410">
    <property type="entry name" value="Methyltransf_16"/>
</dbReference>
<dbReference type="Proteomes" id="UP000749646">
    <property type="component" value="Unassembled WGS sequence"/>
</dbReference>
<keyword evidence="2" id="KW-1185">Reference proteome</keyword>
<keyword evidence="1" id="KW-0808">Transferase</keyword>
<organism evidence="1 2">
    <name type="scientific">Modicella reniformis</name>
    <dbReference type="NCBI Taxonomy" id="1440133"/>
    <lineage>
        <taxon>Eukaryota</taxon>
        <taxon>Fungi</taxon>
        <taxon>Fungi incertae sedis</taxon>
        <taxon>Mucoromycota</taxon>
        <taxon>Mortierellomycotina</taxon>
        <taxon>Mortierellomycetes</taxon>
        <taxon>Mortierellales</taxon>
        <taxon>Mortierellaceae</taxon>
        <taxon>Modicella</taxon>
    </lineage>
</organism>
<dbReference type="GO" id="GO:0032259">
    <property type="term" value="P:methylation"/>
    <property type="evidence" value="ECO:0007669"/>
    <property type="project" value="UniProtKB-KW"/>
</dbReference>
<dbReference type="SUPFAM" id="SSF53335">
    <property type="entry name" value="S-adenosyl-L-methionine-dependent methyltransferases"/>
    <property type="match status" value="1"/>
</dbReference>
<dbReference type="EMBL" id="JAAAHW010003353">
    <property type="protein sequence ID" value="KAF9984791.1"/>
    <property type="molecule type" value="Genomic_DNA"/>
</dbReference>
<dbReference type="GO" id="GO:0008168">
    <property type="term" value="F:methyltransferase activity"/>
    <property type="evidence" value="ECO:0007669"/>
    <property type="project" value="UniProtKB-KW"/>
</dbReference>
<dbReference type="Gene3D" id="3.40.50.150">
    <property type="entry name" value="Vaccinia Virus protein VP39"/>
    <property type="match status" value="1"/>
</dbReference>
<proteinExistence type="predicted"/>
<dbReference type="Pfam" id="PF10294">
    <property type="entry name" value="Methyltransf_16"/>
    <property type="match status" value="2"/>
</dbReference>
<accession>A0A9P6MAG1</accession>
<reference evidence="1" key="1">
    <citation type="journal article" date="2020" name="Fungal Divers.">
        <title>Resolving the Mortierellaceae phylogeny through synthesis of multi-gene phylogenetics and phylogenomics.</title>
        <authorList>
            <person name="Vandepol N."/>
            <person name="Liber J."/>
            <person name="Desiro A."/>
            <person name="Na H."/>
            <person name="Kennedy M."/>
            <person name="Barry K."/>
            <person name="Grigoriev I.V."/>
            <person name="Miller A.N."/>
            <person name="O'Donnell K."/>
            <person name="Stajich J.E."/>
            <person name="Bonito G."/>
        </authorList>
    </citation>
    <scope>NUCLEOTIDE SEQUENCE</scope>
    <source>
        <strain evidence="1">MES-2147</strain>
    </source>
</reference>
<dbReference type="AlphaFoldDB" id="A0A9P6MAG1"/>